<name>A0ABX7DSF7_9FLAO</name>
<dbReference type="Proteomes" id="UP000629420">
    <property type="component" value="Chromosome"/>
</dbReference>
<dbReference type="RefSeq" id="WP_202336216.1">
    <property type="nucleotide sequence ID" value="NZ_CP068439.1"/>
</dbReference>
<keyword evidence="1" id="KW-0732">Signal</keyword>
<dbReference type="Gene3D" id="2.120.10.30">
    <property type="entry name" value="TolB, C-terminal domain"/>
    <property type="match status" value="1"/>
</dbReference>
<organism evidence="2 3">
    <name type="scientific">Aequorivita iocasae</name>
    <dbReference type="NCBI Taxonomy" id="2803865"/>
    <lineage>
        <taxon>Bacteria</taxon>
        <taxon>Pseudomonadati</taxon>
        <taxon>Bacteroidota</taxon>
        <taxon>Flavobacteriia</taxon>
        <taxon>Flavobacteriales</taxon>
        <taxon>Flavobacteriaceae</taxon>
        <taxon>Aequorivita</taxon>
    </lineage>
</organism>
<protein>
    <submittedName>
        <fullName evidence="2">Uncharacterized protein</fullName>
    </submittedName>
</protein>
<keyword evidence="3" id="KW-1185">Reference proteome</keyword>
<feature type="chain" id="PRO_5046051703" evidence="1">
    <location>
        <begin position="19"/>
        <end position="289"/>
    </location>
</feature>
<evidence type="ECO:0000313" key="3">
    <source>
        <dbReference type="Proteomes" id="UP000629420"/>
    </source>
</evidence>
<accession>A0ABX7DSF7</accession>
<reference evidence="2 3" key="1">
    <citation type="submission" date="2021-01" db="EMBL/GenBank/DDBJ databases">
        <title>Aequorivita sp. strain KX20305, a bacterium isolated from the sediment collected at a cold seep field in South China Sea.</title>
        <authorList>
            <person name="Zhang H."/>
            <person name="Li C."/>
        </authorList>
    </citation>
    <scope>NUCLEOTIDE SEQUENCE [LARGE SCALE GENOMIC DNA]</scope>
    <source>
        <strain evidence="2 3">KX20305</strain>
    </source>
</reference>
<dbReference type="EMBL" id="CP068439">
    <property type="protein sequence ID" value="QQX76412.1"/>
    <property type="molecule type" value="Genomic_DNA"/>
</dbReference>
<proteinExistence type="predicted"/>
<dbReference type="SUPFAM" id="SSF82171">
    <property type="entry name" value="DPP6 N-terminal domain-like"/>
    <property type="match status" value="1"/>
</dbReference>
<sequence length="289" mass="32893">MKKLLFLSIIFITYNTFAQTNTEVYVFDISPAYEGLELLNIQPVSSNKGYNNQPSFQTDDFILYSSNNDGQNDIAKFHVTYRVWEWFNTPTKNGSEFSPQTFPSSNDVAAVRLDKDGLQRLYKYNYKTGTSSELIKDLQVAYFAFYNDKEILATVLNGNTMDLVFINLQTKTADTLFRNAGRSLQKVPKTNSMSYSLVNEEGNLDLYLLDMDSFESFFVTQLPIGIQDYVWINDTQILIGSGNKLYMYDTLGDSEWTKVASLEEYGLKNISRMAISPNGNKLAIVSESK</sequence>
<feature type="signal peptide" evidence="1">
    <location>
        <begin position="1"/>
        <end position="18"/>
    </location>
</feature>
<dbReference type="InterPro" id="IPR011042">
    <property type="entry name" value="6-blade_b-propeller_TolB-like"/>
</dbReference>
<evidence type="ECO:0000256" key="1">
    <source>
        <dbReference type="SAM" id="SignalP"/>
    </source>
</evidence>
<gene>
    <name evidence="2" type="ORF">JK629_13960</name>
</gene>
<evidence type="ECO:0000313" key="2">
    <source>
        <dbReference type="EMBL" id="QQX76412.1"/>
    </source>
</evidence>